<evidence type="ECO:0000256" key="2">
    <source>
        <dbReference type="SAM" id="SignalP"/>
    </source>
</evidence>
<reference evidence="4" key="1">
    <citation type="submission" date="2022-11" db="UniProtKB">
        <authorList>
            <consortium name="WormBaseParasite"/>
        </authorList>
    </citation>
    <scope>IDENTIFICATION</scope>
</reference>
<keyword evidence="3" id="KW-1185">Reference proteome</keyword>
<organism evidence="3 4">
    <name type="scientific">Globodera rostochiensis</name>
    <name type="common">Golden nematode worm</name>
    <name type="synonym">Heterodera rostochiensis</name>
    <dbReference type="NCBI Taxonomy" id="31243"/>
    <lineage>
        <taxon>Eukaryota</taxon>
        <taxon>Metazoa</taxon>
        <taxon>Ecdysozoa</taxon>
        <taxon>Nematoda</taxon>
        <taxon>Chromadorea</taxon>
        <taxon>Rhabditida</taxon>
        <taxon>Tylenchina</taxon>
        <taxon>Tylenchomorpha</taxon>
        <taxon>Tylenchoidea</taxon>
        <taxon>Heteroderidae</taxon>
        <taxon>Heteroderinae</taxon>
        <taxon>Globodera</taxon>
    </lineage>
</organism>
<feature type="signal peptide" evidence="2">
    <location>
        <begin position="1"/>
        <end position="23"/>
    </location>
</feature>
<evidence type="ECO:0000256" key="1">
    <source>
        <dbReference type="SAM" id="MobiDB-lite"/>
    </source>
</evidence>
<dbReference type="Proteomes" id="UP000887572">
    <property type="component" value="Unplaced"/>
</dbReference>
<proteinExistence type="predicted"/>
<accession>A0A914H408</accession>
<feature type="compositionally biased region" description="Basic and acidic residues" evidence="1">
    <location>
        <begin position="87"/>
        <end position="96"/>
    </location>
</feature>
<feature type="chain" id="PRO_5038024193" evidence="2">
    <location>
        <begin position="24"/>
        <end position="134"/>
    </location>
</feature>
<keyword evidence="2" id="KW-0732">Signal</keyword>
<evidence type="ECO:0000313" key="4">
    <source>
        <dbReference type="WBParaSite" id="Gr19_v10_g13055.t1"/>
    </source>
</evidence>
<protein>
    <submittedName>
        <fullName evidence="4">Secreted protein</fullName>
    </submittedName>
</protein>
<feature type="region of interest" description="Disordered" evidence="1">
    <location>
        <begin position="66"/>
        <end position="134"/>
    </location>
</feature>
<evidence type="ECO:0000313" key="3">
    <source>
        <dbReference type="Proteomes" id="UP000887572"/>
    </source>
</evidence>
<sequence length="134" mass="15077">MNEFLIIILVAFFATNSLDKAESVELEETPLEIIDEIFGEGWWDNDKAEEWHKLTLEQNALHQIDGQNTQFGQIESNSTDQNPPLSESDHSDKAKNGVEQSKIIKTISSNEKRGKVNLAKPHSINTPTANKKNC</sequence>
<feature type="compositionally biased region" description="Polar residues" evidence="1">
    <location>
        <begin position="66"/>
        <end position="85"/>
    </location>
</feature>
<dbReference type="WBParaSite" id="Gr19_v10_g13055.t1">
    <property type="protein sequence ID" value="Gr19_v10_g13055.t1"/>
    <property type="gene ID" value="Gr19_v10_g13055"/>
</dbReference>
<dbReference type="AlphaFoldDB" id="A0A914H408"/>
<feature type="compositionally biased region" description="Polar residues" evidence="1">
    <location>
        <begin position="123"/>
        <end position="134"/>
    </location>
</feature>
<name>A0A914H408_GLORO</name>